<evidence type="ECO:0000256" key="9">
    <source>
        <dbReference type="SAM" id="SignalP"/>
    </source>
</evidence>
<evidence type="ECO:0000256" key="4">
    <source>
        <dbReference type="ARBA" id="ARBA00022989"/>
    </source>
</evidence>
<sequence length="214" mass="22753">MDTGALTRAVTAGMWLLLGHLVAAGLASPAEARNDSGRPCSRHAGQCWIPPDILRLPQELFCNGHQDCPDGTDESEEVCQHPGAPPAPACPCLFQCGVGAECFPSAWVCDGHMDCEGGQDELECSTDSPQTSLGPSTAWTETPAIPKSEKPVLPETRGILWVTAVFVLLSVLVAAGCTVTLGQFRSKNKCSTFSLEIAVKEQLVPDRRHLDSSP</sequence>
<organism evidence="10 11">
    <name type="scientific">Pelusios castaneus</name>
    <name type="common">West African mud turtle</name>
    <dbReference type="NCBI Taxonomy" id="367368"/>
    <lineage>
        <taxon>Eukaryota</taxon>
        <taxon>Metazoa</taxon>
        <taxon>Chordata</taxon>
        <taxon>Craniata</taxon>
        <taxon>Vertebrata</taxon>
        <taxon>Euteleostomi</taxon>
        <taxon>Archelosauria</taxon>
        <taxon>Testudinata</taxon>
        <taxon>Testudines</taxon>
        <taxon>Pleurodira</taxon>
        <taxon>Pelomedusidae</taxon>
        <taxon>Pelusios</taxon>
    </lineage>
</organism>
<dbReference type="SUPFAM" id="SSF57424">
    <property type="entry name" value="LDL receptor-like module"/>
    <property type="match status" value="2"/>
</dbReference>
<dbReference type="PANTHER" id="PTHR24270">
    <property type="entry name" value="LOW-DENSITY LIPOPROTEIN RECEPTOR-RELATED"/>
    <property type="match status" value="1"/>
</dbReference>
<dbReference type="GO" id="GO:0016192">
    <property type="term" value="P:vesicle-mediated transport"/>
    <property type="evidence" value="ECO:0007669"/>
    <property type="project" value="UniProtKB-ARBA"/>
</dbReference>
<evidence type="ECO:0000256" key="7">
    <source>
        <dbReference type="PROSITE-ProRule" id="PRU00124"/>
    </source>
</evidence>
<keyword evidence="9" id="KW-0732">Signal</keyword>
<dbReference type="Proteomes" id="UP000694393">
    <property type="component" value="Unplaced"/>
</dbReference>
<keyword evidence="5 8" id="KW-0472">Membrane</keyword>
<evidence type="ECO:0000256" key="1">
    <source>
        <dbReference type="ARBA" id="ARBA00004167"/>
    </source>
</evidence>
<feature type="disulfide bond" evidence="7">
    <location>
        <begin position="90"/>
        <end position="102"/>
    </location>
</feature>
<evidence type="ECO:0000256" key="2">
    <source>
        <dbReference type="ARBA" id="ARBA00022692"/>
    </source>
</evidence>
<keyword evidence="2 8" id="KW-0812">Transmembrane</keyword>
<reference evidence="10" key="1">
    <citation type="submission" date="2025-08" db="UniProtKB">
        <authorList>
            <consortium name="Ensembl"/>
        </authorList>
    </citation>
    <scope>IDENTIFICATION</scope>
</reference>
<reference evidence="10" key="2">
    <citation type="submission" date="2025-09" db="UniProtKB">
        <authorList>
            <consortium name="Ensembl"/>
        </authorList>
    </citation>
    <scope>IDENTIFICATION</scope>
</reference>
<dbReference type="AlphaFoldDB" id="A0A8C8SR73"/>
<evidence type="ECO:0000256" key="3">
    <source>
        <dbReference type="ARBA" id="ARBA00022737"/>
    </source>
</evidence>
<name>A0A8C8SR73_9SAUR</name>
<evidence type="ECO:0000256" key="5">
    <source>
        <dbReference type="ARBA" id="ARBA00023136"/>
    </source>
</evidence>
<comment type="caution">
    <text evidence="7">Lacks conserved residue(s) required for the propagation of feature annotation.</text>
</comment>
<dbReference type="InterPro" id="IPR050685">
    <property type="entry name" value="LDLR"/>
</dbReference>
<feature type="signal peptide" evidence="9">
    <location>
        <begin position="1"/>
        <end position="32"/>
    </location>
</feature>
<evidence type="ECO:0000256" key="8">
    <source>
        <dbReference type="SAM" id="Phobius"/>
    </source>
</evidence>
<keyword evidence="11" id="KW-1185">Reference proteome</keyword>
<dbReference type="InterPro" id="IPR002172">
    <property type="entry name" value="LDrepeatLR_classA_rpt"/>
</dbReference>
<dbReference type="InterPro" id="IPR036055">
    <property type="entry name" value="LDL_receptor-like_sf"/>
</dbReference>
<dbReference type="Gene3D" id="2.40.128.620">
    <property type="match status" value="2"/>
</dbReference>
<dbReference type="SMART" id="SM00192">
    <property type="entry name" value="LDLa"/>
    <property type="match status" value="2"/>
</dbReference>
<feature type="disulfide bond" evidence="7">
    <location>
        <begin position="109"/>
        <end position="124"/>
    </location>
</feature>
<dbReference type="Ensembl" id="ENSPCET00000023317.1">
    <property type="protein sequence ID" value="ENSPCEP00000022560.1"/>
    <property type="gene ID" value="ENSPCEG00000017204.1"/>
</dbReference>
<dbReference type="PANTHER" id="PTHR24270:SF62">
    <property type="entry name" value="LOW-DENSITY LIPOPROTEIN RECEPTOR-RELATED PROTEIN 2"/>
    <property type="match status" value="1"/>
</dbReference>
<dbReference type="PRINTS" id="PR00261">
    <property type="entry name" value="LDLRECEPTOR"/>
</dbReference>
<keyword evidence="3" id="KW-0677">Repeat</keyword>
<dbReference type="GO" id="GO:0005886">
    <property type="term" value="C:plasma membrane"/>
    <property type="evidence" value="ECO:0007669"/>
    <property type="project" value="TreeGrafter"/>
</dbReference>
<feature type="chain" id="PRO_5034475209" description="CD320" evidence="9">
    <location>
        <begin position="33"/>
        <end position="214"/>
    </location>
</feature>
<evidence type="ECO:0008006" key="12">
    <source>
        <dbReference type="Google" id="ProtNLM"/>
    </source>
</evidence>
<protein>
    <recommendedName>
        <fullName evidence="12">CD320</fullName>
    </recommendedName>
</protein>
<comment type="subcellular location">
    <subcellularLocation>
        <location evidence="1">Membrane</location>
        <topology evidence="1">Single-pass membrane protein</topology>
    </subcellularLocation>
</comment>
<feature type="transmembrane region" description="Helical" evidence="8">
    <location>
        <begin position="158"/>
        <end position="181"/>
    </location>
</feature>
<evidence type="ECO:0000256" key="6">
    <source>
        <dbReference type="ARBA" id="ARBA00023157"/>
    </source>
</evidence>
<evidence type="ECO:0000313" key="11">
    <source>
        <dbReference type="Proteomes" id="UP000694393"/>
    </source>
</evidence>
<keyword evidence="6 7" id="KW-1015">Disulfide bond</keyword>
<dbReference type="Pfam" id="PF00057">
    <property type="entry name" value="Ldl_recept_a"/>
    <property type="match status" value="1"/>
</dbReference>
<keyword evidence="4 8" id="KW-1133">Transmembrane helix</keyword>
<accession>A0A8C8SR73</accession>
<proteinExistence type="predicted"/>
<evidence type="ECO:0000313" key="10">
    <source>
        <dbReference type="Ensembl" id="ENSPCEP00000022560.1"/>
    </source>
</evidence>
<dbReference type="PROSITE" id="PS50068">
    <property type="entry name" value="LDLRA_2"/>
    <property type="match status" value="1"/>
</dbReference>
<dbReference type="CDD" id="cd00112">
    <property type="entry name" value="LDLa"/>
    <property type="match status" value="2"/>
</dbReference>